<dbReference type="PROSITE" id="PS51462">
    <property type="entry name" value="NUDIX"/>
    <property type="match status" value="1"/>
</dbReference>
<comment type="caution">
    <text evidence="4">The sequence shown here is derived from an EMBL/GenBank/DDBJ whole genome shotgun (WGS) entry which is preliminary data.</text>
</comment>
<evidence type="ECO:0000256" key="1">
    <source>
        <dbReference type="ARBA" id="ARBA00022801"/>
    </source>
</evidence>
<dbReference type="Proteomes" id="UP000214646">
    <property type="component" value="Unassembled WGS sequence"/>
</dbReference>
<dbReference type="Pfam" id="PF00293">
    <property type="entry name" value="NUDIX"/>
    <property type="match status" value="1"/>
</dbReference>
<dbReference type="Gene3D" id="3.90.79.10">
    <property type="entry name" value="Nucleoside Triphosphate Pyrophosphohydrolase"/>
    <property type="match status" value="1"/>
</dbReference>
<dbReference type="PANTHER" id="PTHR43736">
    <property type="entry name" value="ADP-RIBOSE PYROPHOSPHATASE"/>
    <property type="match status" value="1"/>
</dbReference>
<comment type="similarity">
    <text evidence="2">Belongs to the Nudix hydrolase family.</text>
</comment>
<dbReference type="PANTHER" id="PTHR43736:SF4">
    <property type="entry name" value="SLR1690 PROTEIN"/>
    <property type="match status" value="1"/>
</dbReference>
<keyword evidence="1 2" id="KW-0378">Hydrolase</keyword>
<dbReference type="InterPro" id="IPR020476">
    <property type="entry name" value="Nudix_hydrolase"/>
</dbReference>
<keyword evidence="5" id="KW-1185">Reference proteome</keyword>
<protein>
    <submittedName>
        <fullName evidence="4">ADP-ribose pyrophosphatase</fullName>
    </submittedName>
</protein>
<reference evidence="5" key="1">
    <citation type="submission" date="2017-06" db="EMBL/GenBank/DDBJ databases">
        <title>Genome analysis of Fimbriiglobus ruber SP5, the first member of the order Planctomycetales with confirmed chitinolytic capability.</title>
        <authorList>
            <person name="Ravin N.V."/>
            <person name="Rakitin A.L."/>
            <person name="Ivanova A.A."/>
            <person name="Beletsky A.V."/>
            <person name="Kulichevskaya I.S."/>
            <person name="Mardanov A.V."/>
            <person name="Dedysh S.N."/>
        </authorList>
    </citation>
    <scope>NUCLEOTIDE SEQUENCE [LARGE SCALE GENOMIC DNA]</scope>
    <source>
        <strain evidence="5">SP5</strain>
    </source>
</reference>
<dbReference type="InterPro" id="IPR020084">
    <property type="entry name" value="NUDIX_hydrolase_CS"/>
</dbReference>
<organism evidence="4 5">
    <name type="scientific">Fimbriiglobus ruber</name>
    <dbReference type="NCBI Taxonomy" id="1908690"/>
    <lineage>
        <taxon>Bacteria</taxon>
        <taxon>Pseudomonadati</taxon>
        <taxon>Planctomycetota</taxon>
        <taxon>Planctomycetia</taxon>
        <taxon>Gemmatales</taxon>
        <taxon>Gemmataceae</taxon>
        <taxon>Fimbriiglobus</taxon>
    </lineage>
</organism>
<sequence length="135" mass="14826">MTVDAVLVSREDCPHVLLIRRKSDPFAGTWALPGGFVDEGEKLATAARRELEEETGLKVEDLEQLYAAGDPGRDPRGWTISVVFLARVDKKKLKPKAGDDAAEVGWHPLDELPALAFDHAAILARARARLTDRAE</sequence>
<evidence type="ECO:0000313" key="4">
    <source>
        <dbReference type="EMBL" id="OWK36677.1"/>
    </source>
</evidence>
<proteinExistence type="inferred from homology"/>
<dbReference type="EMBL" id="NIDE01000017">
    <property type="protein sequence ID" value="OWK36677.1"/>
    <property type="molecule type" value="Genomic_DNA"/>
</dbReference>
<dbReference type="PRINTS" id="PR00502">
    <property type="entry name" value="NUDIXFAMILY"/>
</dbReference>
<name>A0A225DKK1_9BACT</name>
<evidence type="ECO:0000313" key="5">
    <source>
        <dbReference type="Proteomes" id="UP000214646"/>
    </source>
</evidence>
<dbReference type="PROSITE" id="PS00893">
    <property type="entry name" value="NUDIX_BOX"/>
    <property type="match status" value="1"/>
</dbReference>
<evidence type="ECO:0000256" key="2">
    <source>
        <dbReference type="RuleBase" id="RU003476"/>
    </source>
</evidence>
<dbReference type="InterPro" id="IPR000086">
    <property type="entry name" value="NUDIX_hydrolase_dom"/>
</dbReference>
<dbReference type="CDD" id="cd18873">
    <property type="entry name" value="NUDIX_NadM_like"/>
    <property type="match status" value="1"/>
</dbReference>
<dbReference type="InterPro" id="IPR015797">
    <property type="entry name" value="NUDIX_hydrolase-like_dom_sf"/>
</dbReference>
<dbReference type="SUPFAM" id="SSF55811">
    <property type="entry name" value="Nudix"/>
    <property type="match status" value="1"/>
</dbReference>
<dbReference type="GO" id="GO:0016787">
    <property type="term" value="F:hydrolase activity"/>
    <property type="evidence" value="ECO:0007669"/>
    <property type="project" value="UniProtKB-KW"/>
</dbReference>
<gene>
    <name evidence="4" type="ORF">FRUB_09240</name>
</gene>
<feature type="domain" description="Nudix hydrolase" evidence="3">
    <location>
        <begin position="1"/>
        <end position="131"/>
    </location>
</feature>
<evidence type="ECO:0000259" key="3">
    <source>
        <dbReference type="PROSITE" id="PS51462"/>
    </source>
</evidence>
<accession>A0A225DKK1</accession>
<dbReference type="AlphaFoldDB" id="A0A225DKK1"/>